<protein>
    <submittedName>
        <fullName evidence="5">Ras suppressor protein 1</fullName>
    </submittedName>
</protein>
<feature type="region of interest" description="Disordered" evidence="3">
    <location>
        <begin position="247"/>
        <end position="276"/>
    </location>
</feature>
<dbReference type="Proteomes" id="UP000887540">
    <property type="component" value="Unplaced"/>
</dbReference>
<dbReference type="SMART" id="SM00364">
    <property type="entry name" value="LRR_BAC"/>
    <property type="match status" value="5"/>
</dbReference>
<dbReference type="GO" id="GO:0005737">
    <property type="term" value="C:cytoplasm"/>
    <property type="evidence" value="ECO:0007669"/>
    <property type="project" value="TreeGrafter"/>
</dbReference>
<keyword evidence="2" id="KW-0677">Repeat</keyword>
<dbReference type="AlphaFoldDB" id="A0A914DKQ5"/>
<keyword evidence="1" id="KW-0433">Leucine-rich repeat</keyword>
<dbReference type="FunFam" id="3.80.10.10:FF:000034">
    <property type="entry name" value="Ras suppressor protein 1"/>
    <property type="match status" value="1"/>
</dbReference>
<evidence type="ECO:0000313" key="4">
    <source>
        <dbReference type="Proteomes" id="UP000887540"/>
    </source>
</evidence>
<dbReference type="SMART" id="SM00369">
    <property type="entry name" value="LRR_TYP"/>
    <property type="match status" value="6"/>
</dbReference>
<evidence type="ECO:0000256" key="2">
    <source>
        <dbReference type="ARBA" id="ARBA00022737"/>
    </source>
</evidence>
<dbReference type="WBParaSite" id="ACRNAN_scaffold3041.g21719.t1">
    <property type="protein sequence ID" value="ACRNAN_scaffold3041.g21719.t1"/>
    <property type="gene ID" value="ACRNAN_scaffold3041.g21719"/>
</dbReference>
<feature type="compositionally biased region" description="Basic residues" evidence="3">
    <location>
        <begin position="260"/>
        <end position="269"/>
    </location>
</feature>
<dbReference type="PANTHER" id="PTHR48051">
    <property type="match status" value="1"/>
</dbReference>
<proteinExistence type="predicted"/>
<dbReference type="InterPro" id="IPR001611">
    <property type="entry name" value="Leu-rich_rpt"/>
</dbReference>
<dbReference type="InterPro" id="IPR032675">
    <property type="entry name" value="LRR_dom_sf"/>
</dbReference>
<accession>A0A914DKQ5</accession>
<keyword evidence="4" id="KW-1185">Reference proteome</keyword>
<dbReference type="InterPro" id="IPR050216">
    <property type="entry name" value="LRR_domain-containing"/>
</dbReference>
<dbReference type="Pfam" id="PF13855">
    <property type="entry name" value="LRR_8"/>
    <property type="match status" value="2"/>
</dbReference>
<organism evidence="4 5">
    <name type="scientific">Acrobeloides nanus</name>
    <dbReference type="NCBI Taxonomy" id="290746"/>
    <lineage>
        <taxon>Eukaryota</taxon>
        <taxon>Metazoa</taxon>
        <taxon>Ecdysozoa</taxon>
        <taxon>Nematoda</taxon>
        <taxon>Chromadorea</taxon>
        <taxon>Rhabditida</taxon>
        <taxon>Tylenchina</taxon>
        <taxon>Cephalobomorpha</taxon>
        <taxon>Cephaloboidea</taxon>
        <taxon>Cephalobidae</taxon>
        <taxon>Acrobeloides</taxon>
    </lineage>
</organism>
<evidence type="ECO:0000313" key="5">
    <source>
        <dbReference type="WBParaSite" id="ACRNAN_scaffold3041.g21719.t1"/>
    </source>
</evidence>
<evidence type="ECO:0000256" key="1">
    <source>
        <dbReference type="ARBA" id="ARBA00022614"/>
    </source>
</evidence>
<dbReference type="SUPFAM" id="SSF52058">
    <property type="entry name" value="L domain-like"/>
    <property type="match status" value="1"/>
</dbReference>
<sequence length="276" mass="31711">MGRESRPRDPEETEIEHVDRGLSNWNSLNINFQNERITRITLSHNKLTTVPPNISDLVGLEYLNLWNNHIEELPPSISSLPNLKILNVGMNRLNKLPRGFGSFAKLEILDLTYNNLKEQSLPGNFFFMPTLRALYLGDNDFESFPEDVHNLSNLQILVLRENDLIDLPRQLATLDKLRELHIQGNRLQVVPPELGALDLIDNNKKQSTKTLRVENNPWISPLKEAFLRGGVDEFWTYVRSDNYKRLYDTHPKGVGSPPPKRNKDKKISRGRGTTPC</sequence>
<dbReference type="Gene3D" id="3.80.10.10">
    <property type="entry name" value="Ribonuclease Inhibitor"/>
    <property type="match status" value="2"/>
</dbReference>
<name>A0A914DKQ5_9BILA</name>
<dbReference type="PROSITE" id="PS51450">
    <property type="entry name" value="LRR"/>
    <property type="match status" value="1"/>
</dbReference>
<evidence type="ECO:0000256" key="3">
    <source>
        <dbReference type="SAM" id="MobiDB-lite"/>
    </source>
</evidence>
<dbReference type="PANTHER" id="PTHR48051:SF1">
    <property type="entry name" value="RAS SUPPRESSOR PROTEIN 1"/>
    <property type="match status" value="1"/>
</dbReference>
<reference evidence="5" key="1">
    <citation type="submission" date="2022-11" db="UniProtKB">
        <authorList>
            <consortium name="WormBaseParasite"/>
        </authorList>
    </citation>
    <scope>IDENTIFICATION</scope>
</reference>
<dbReference type="InterPro" id="IPR003591">
    <property type="entry name" value="Leu-rich_rpt_typical-subtyp"/>
</dbReference>